<protein>
    <submittedName>
        <fullName evidence="2">Unannotated protein</fullName>
    </submittedName>
</protein>
<accession>A0A6J6NIX9</accession>
<sequence>MNSAGSSEFSYEDRYGVKASKGWKLPAAIIAVVGIVWVFWAGLFHATPEFRTTLISFSVVSNEEVSIRYSVQRKDATTAATCTLQARDVKKNIVGEIEDEITPGRANFERTTKIPTRSAAATATVSRCRVK</sequence>
<evidence type="ECO:0000313" key="2">
    <source>
        <dbReference type="EMBL" id="CAB4684848.1"/>
    </source>
</evidence>
<dbReference type="InterPro" id="IPR025443">
    <property type="entry name" value="DUF4307"/>
</dbReference>
<evidence type="ECO:0000256" key="1">
    <source>
        <dbReference type="SAM" id="Phobius"/>
    </source>
</evidence>
<proteinExistence type="predicted"/>
<dbReference type="AlphaFoldDB" id="A0A6J6NIX9"/>
<organism evidence="2">
    <name type="scientific">freshwater metagenome</name>
    <dbReference type="NCBI Taxonomy" id="449393"/>
    <lineage>
        <taxon>unclassified sequences</taxon>
        <taxon>metagenomes</taxon>
        <taxon>ecological metagenomes</taxon>
    </lineage>
</organism>
<reference evidence="2" key="1">
    <citation type="submission" date="2020-05" db="EMBL/GenBank/DDBJ databases">
        <authorList>
            <person name="Chiriac C."/>
            <person name="Salcher M."/>
            <person name="Ghai R."/>
            <person name="Kavagutti S V."/>
        </authorList>
    </citation>
    <scope>NUCLEOTIDE SEQUENCE</scope>
</reference>
<dbReference type="EMBL" id="CAEZXJ010000064">
    <property type="protein sequence ID" value="CAB4684848.1"/>
    <property type="molecule type" value="Genomic_DNA"/>
</dbReference>
<keyword evidence="1" id="KW-1133">Transmembrane helix</keyword>
<keyword evidence="1" id="KW-0472">Membrane</keyword>
<name>A0A6J6NIX9_9ZZZZ</name>
<dbReference type="Pfam" id="PF14155">
    <property type="entry name" value="DUF4307"/>
    <property type="match status" value="1"/>
</dbReference>
<keyword evidence="1" id="KW-0812">Transmembrane</keyword>
<gene>
    <name evidence="2" type="ORF">UFOPK2372_00465</name>
</gene>
<feature type="transmembrane region" description="Helical" evidence="1">
    <location>
        <begin position="25"/>
        <end position="44"/>
    </location>
</feature>